<evidence type="ECO:0000313" key="7">
    <source>
        <dbReference type="EMBL" id="EKG09390.1"/>
    </source>
</evidence>
<sequence>SFITHNKNLTWLDEPAQHSQPDQSAATTIESKDGFGPQPYSARADNFAGFTKTYLPFTSISSAAEDAEAKFSFSPRNMMSFSPTSTAPFSESLQQTVHPGVLSCNGYPLSDDNQSFFSDQFSALQNNFTSLSSNSRSQYGQITPLDELSPKSMVTESAFAVDDGDSPVKIEKVAGRVKPDNKRKRPIKAGKSSSRKHGRKTTVVENGDLDPEEKSKRDQFLDRNRLAAHKCRQKKKESITKLDHEFRDLSARNKYLHAEVQLLDNTLYELKDLIFQHTDCHYGPINEFIRIEAEKVQMRARLNLNPS</sequence>
<dbReference type="VEuPathDB" id="FungiDB:MPH_13584"/>
<evidence type="ECO:0000256" key="5">
    <source>
        <dbReference type="SAM" id="MobiDB-lite"/>
    </source>
</evidence>
<proteinExistence type="predicted"/>
<evidence type="ECO:0000259" key="6">
    <source>
        <dbReference type="PROSITE" id="PS50217"/>
    </source>
</evidence>
<keyword evidence="3" id="KW-0804">Transcription</keyword>
<accession>K2RY52</accession>
<feature type="compositionally biased region" description="Basic residues" evidence="5">
    <location>
        <begin position="181"/>
        <end position="200"/>
    </location>
</feature>
<comment type="caution">
    <text evidence="7">The sequence shown here is derived from an EMBL/GenBank/DDBJ whole genome shotgun (WGS) entry which is preliminary data.</text>
</comment>
<dbReference type="CDD" id="cd14687">
    <property type="entry name" value="bZIP_ATF2"/>
    <property type="match status" value="1"/>
</dbReference>
<dbReference type="EMBL" id="AHHD01000697">
    <property type="protein sequence ID" value="EKG09390.1"/>
    <property type="molecule type" value="Genomic_DNA"/>
</dbReference>
<keyword evidence="4" id="KW-0539">Nucleus</keyword>
<evidence type="ECO:0000256" key="2">
    <source>
        <dbReference type="ARBA" id="ARBA00023015"/>
    </source>
</evidence>
<evidence type="ECO:0000256" key="1">
    <source>
        <dbReference type="ARBA" id="ARBA00004123"/>
    </source>
</evidence>
<evidence type="ECO:0000313" key="8">
    <source>
        <dbReference type="Proteomes" id="UP000007129"/>
    </source>
</evidence>
<dbReference type="GO" id="GO:0005634">
    <property type="term" value="C:nucleus"/>
    <property type="evidence" value="ECO:0007669"/>
    <property type="project" value="UniProtKB-SubCell"/>
</dbReference>
<dbReference type="Proteomes" id="UP000007129">
    <property type="component" value="Unassembled WGS sequence"/>
</dbReference>
<dbReference type="InParanoid" id="K2RY52"/>
<keyword evidence="2" id="KW-0805">Transcription regulation</keyword>
<protein>
    <submittedName>
        <fullName evidence="7">Basic-leucine zipper (BZIP) transcription factor</fullName>
    </submittedName>
</protein>
<dbReference type="HOGENOM" id="CLU_066682_0_0_1"/>
<dbReference type="PROSITE" id="PS50217">
    <property type="entry name" value="BZIP"/>
    <property type="match status" value="1"/>
</dbReference>
<comment type="subcellular location">
    <subcellularLocation>
        <location evidence="1">Nucleus</location>
    </subcellularLocation>
</comment>
<feature type="domain" description="BZIP" evidence="6">
    <location>
        <begin position="214"/>
        <end position="277"/>
    </location>
</feature>
<dbReference type="AlphaFoldDB" id="K2RY52"/>
<dbReference type="InterPro" id="IPR046347">
    <property type="entry name" value="bZIP_sf"/>
</dbReference>
<feature type="compositionally biased region" description="Polar residues" evidence="5">
    <location>
        <begin position="17"/>
        <end position="29"/>
    </location>
</feature>
<evidence type="ECO:0000256" key="4">
    <source>
        <dbReference type="ARBA" id="ARBA00023242"/>
    </source>
</evidence>
<dbReference type="SMART" id="SM00338">
    <property type="entry name" value="BRLZ"/>
    <property type="match status" value="1"/>
</dbReference>
<dbReference type="PANTHER" id="PTHR19304">
    <property type="entry name" value="CYCLIC-AMP RESPONSE ELEMENT BINDING PROTEIN"/>
    <property type="match status" value="1"/>
</dbReference>
<dbReference type="GO" id="GO:0003700">
    <property type="term" value="F:DNA-binding transcription factor activity"/>
    <property type="evidence" value="ECO:0007669"/>
    <property type="project" value="InterPro"/>
</dbReference>
<organism evidence="7 8">
    <name type="scientific">Macrophomina phaseolina (strain MS6)</name>
    <name type="common">Charcoal rot fungus</name>
    <dbReference type="NCBI Taxonomy" id="1126212"/>
    <lineage>
        <taxon>Eukaryota</taxon>
        <taxon>Fungi</taxon>
        <taxon>Dikarya</taxon>
        <taxon>Ascomycota</taxon>
        <taxon>Pezizomycotina</taxon>
        <taxon>Dothideomycetes</taxon>
        <taxon>Dothideomycetes incertae sedis</taxon>
        <taxon>Botryosphaeriales</taxon>
        <taxon>Botryosphaeriaceae</taxon>
        <taxon>Macrophomina</taxon>
    </lineage>
</organism>
<dbReference type="eggNOG" id="KOG1414">
    <property type="taxonomic scope" value="Eukaryota"/>
</dbReference>
<feature type="non-terminal residue" evidence="7">
    <location>
        <position position="1"/>
    </location>
</feature>
<gene>
    <name evidence="7" type="ORF">MPH_13584</name>
</gene>
<name>K2RY52_MACPH</name>
<dbReference type="InterPro" id="IPR051027">
    <property type="entry name" value="bZIP_transcription_factors"/>
</dbReference>
<feature type="region of interest" description="Disordered" evidence="5">
    <location>
        <begin position="1"/>
        <end position="38"/>
    </location>
</feature>
<reference evidence="7 8" key="1">
    <citation type="journal article" date="2012" name="BMC Genomics">
        <title>Tools to kill: Genome of one of the most destructive plant pathogenic fungi Macrophomina phaseolina.</title>
        <authorList>
            <person name="Islam M.S."/>
            <person name="Haque M.S."/>
            <person name="Islam M.M."/>
            <person name="Emdad E.M."/>
            <person name="Halim A."/>
            <person name="Hossen Q.M.M."/>
            <person name="Hossain M.Z."/>
            <person name="Ahmed B."/>
            <person name="Rahim S."/>
            <person name="Rahman M.S."/>
            <person name="Alam M.M."/>
            <person name="Hou S."/>
            <person name="Wan X."/>
            <person name="Saito J.A."/>
            <person name="Alam M."/>
        </authorList>
    </citation>
    <scope>NUCLEOTIDE SEQUENCE [LARGE SCALE GENOMIC DNA]</scope>
    <source>
        <strain evidence="7 8">MS6</strain>
    </source>
</reference>
<dbReference type="SUPFAM" id="SSF57959">
    <property type="entry name" value="Leucine zipper domain"/>
    <property type="match status" value="1"/>
</dbReference>
<dbReference type="InterPro" id="IPR004827">
    <property type="entry name" value="bZIP"/>
</dbReference>
<feature type="region of interest" description="Disordered" evidence="5">
    <location>
        <begin position="173"/>
        <end position="217"/>
    </location>
</feature>
<dbReference type="OrthoDB" id="295274at2759"/>
<dbReference type="STRING" id="1126212.K2RY52"/>
<dbReference type="Gene3D" id="1.20.5.170">
    <property type="match status" value="1"/>
</dbReference>
<dbReference type="Pfam" id="PF00170">
    <property type="entry name" value="bZIP_1"/>
    <property type="match status" value="1"/>
</dbReference>
<evidence type="ECO:0000256" key="3">
    <source>
        <dbReference type="ARBA" id="ARBA00023163"/>
    </source>
</evidence>